<comment type="caution">
    <text evidence="1">The sequence shown here is derived from an EMBL/GenBank/DDBJ whole genome shotgun (WGS) entry which is preliminary data.</text>
</comment>
<keyword evidence="2" id="KW-1185">Reference proteome</keyword>
<dbReference type="RefSeq" id="WP_213669798.1">
    <property type="nucleotide sequence ID" value="NZ_JAHCDA010000002.1"/>
</dbReference>
<reference evidence="1 2" key="1">
    <citation type="submission" date="2021-05" db="EMBL/GenBank/DDBJ databases">
        <title>Roseococcus sp. XZZS9, whole genome shotgun sequencing project.</title>
        <authorList>
            <person name="Zhao G."/>
            <person name="Shen L."/>
        </authorList>
    </citation>
    <scope>NUCLEOTIDE SEQUENCE [LARGE SCALE GENOMIC DNA]</scope>
    <source>
        <strain evidence="1 2">XZZS9</strain>
    </source>
</reference>
<gene>
    <name evidence="1" type="ORF">KHU32_09145</name>
</gene>
<sequence>MAQILPFPQTPEERLRAALRGLDMALAAQKEAFADFRANLSALGGAVSGLKASLHDYRGALDDTARDLRAAQSSARRLEATAERWVESAY</sequence>
<proteinExistence type="predicted"/>
<evidence type="ECO:0000313" key="2">
    <source>
        <dbReference type="Proteomes" id="UP000766336"/>
    </source>
</evidence>
<evidence type="ECO:0000313" key="1">
    <source>
        <dbReference type="EMBL" id="MBS7811101.1"/>
    </source>
</evidence>
<organism evidence="1 2">
    <name type="scientific">Roseococcus pinisoli</name>
    <dbReference type="NCBI Taxonomy" id="2835040"/>
    <lineage>
        <taxon>Bacteria</taxon>
        <taxon>Pseudomonadati</taxon>
        <taxon>Pseudomonadota</taxon>
        <taxon>Alphaproteobacteria</taxon>
        <taxon>Acetobacterales</taxon>
        <taxon>Roseomonadaceae</taxon>
        <taxon>Roseococcus</taxon>
    </lineage>
</organism>
<dbReference type="EMBL" id="JAHCDA010000002">
    <property type="protein sequence ID" value="MBS7811101.1"/>
    <property type="molecule type" value="Genomic_DNA"/>
</dbReference>
<name>A0ABS5QBN8_9PROT</name>
<protein>
    <submittedName>
        <fullName evidence="1">Uncharacterized protein</fullName>
    </submittedName>
</protein>
<dbReference type="Proteomes" id="UP000766336">
    <property type="component" value="Unassembled WGS sequence"/>
</dbReference>
<accession>A0ABS5QBN8</accession>